<name>A0A523BBJ2_9CREN</name>
<evidence type="ECO:0000313" key="1">
    <source>
        <dbReference type="EMBL" id="TDA37840.1"/>
    </source>
</evidence>
<sequence>MRSTRRLLYQEIGTCYDEMGYEPNWSIVALELEEKGMSLALEGRKRPDMKQRKVKCPKCGAEIDHLKVIAENLGTLRIEGGEATYEWASDIYGGSIIGTKFKCPECYEVLFTDQCAAEGFLLGI</sequence>
<organism evidence="1 2">
    <name type="scientific">Thermoproteota archaeon</name>
    <dbReference type="NCBI Taxonomy" id="2056631"/>
    <lineage>
        <taxon>Archaea</taxon>
        <taxon>Thermoproteota</taxon>
    </lineage>
</organism>
<evidence type="ECO:0000313" key="2">
    <source>
        <dbReference type="Proteomes" id="UP000315399"/>
    </source>
</evidence>
<dbReference type="Proteomes" id="UP000315399">
    <property type="component" value="Unassembled WGS sequence"/>
</dbReference>
<dbReference type="AlphaFoldDB" id="A0A523BBJ2"/>
<proteinExistence type="predicted"/>
<gene>
    <name evidence="1" type="ORF">DSO08_05045</name>
</gene>
<comment type="caution">
    <text evidence="1">The sequence shown here is derived from an EMBL/GenBank/DDBJ whole genome shotgun (WGS) entry which is preliminary data.</text>
</comment>
<accession>A0A523BBJ2</accession>
<protein>
    <submittedName>
        <fullName evidence="1">Uncharacterized protein</fullName>
    </submittedName>
</protein>
<reference evidence="1 2" key="1">
    <citation type="journal article" date="2019" name="Nat. Microbiol.">
        <title>Expanding anaerobic alkane metabolism in the domain of Archaea.</title>
        <authorList>
            <person name="Wang Y."/>
            <person name="Wegener G."/>
            <person name="Hou J."/>
            <person name="Wang F."/>
            <person name="Xiao X."/>
        </authorList>
    </citation>
    <scope>NUCLEOTIDE SEQUENCE [LARGE SCALE GENOMIC DNA]</scope>
    <source>
        <strain evidence="1">WYZ-LMO10</strain>
    </source>
</reference>
<dbReference type="EMBL" id="QNVH01000054">
    <property type="protein sequence ID" value="TDA37840.1"/>
    <property type="molecule type" value="Genomic_DNA"/>
</dbReference>